<gene>
    <name evidence="1" type="ORF">SAMN06296036_115151</name>
</gene>
<proteinExistence type="predicted"/>
<dbReference type="AlphaFoldDB" id="A0A1Y6CE69"/>
<dbReference type="Gene3D" id="2.40.10.120">
    <property type="match status" value="1"/>
</dbReference>
<dbReference type="Proteomes" id="UP000192907">
    <property type="component" value="Unassembled WGS sequence"/>
</dbReference>
<sequence length="320" mass="35623">MNYLKYVWIAVLCSCVHQPEDSADHEIFVKPKGSLQVERSKASATFAGVQVVVEPSLKSSEFSFLVRKPHRMDLMDDLIDIVVDSAMLKVNYTNGTIYISKQPKYQPQRSQHRRRAFSLASIRDSLGVMVSSNGMKSYSCNGFFIDSRHFVSNHHCLVGSEPCDGIQITASNRKVFSCKKIIGTDQEMDYVVIETNRPRSAKNQFLEFDTKLYSFEQTDKLWVVSVRDNMELVSPCSALGNGISTNAGVLCSSQKGCRLASLLSQCSNRTIALGDSGSPVLNSKGEVIGLLWGYVHGGEKNLPAFVPSRLLKQEFKNMDI</sequence>
<organism evidence="1 2">
    <name type="scientific">Pseudobacteriovorax antillogorgiicola</name>
    <dbReference type="NCBI Taxonomy" id="1513793"/>
    <lineage>
        <taxon>Bacteria</taxon>
        <taxon>Pseudomonadati</taxon>
        <taxon>Bdellovibrionota</taxon>
        <taxon>Oligoflexia</taxon>
        <taxon>Oligoflexales</taxon>
        <taxon>Pseudobacteriovoracaceae</taxon>
        <taxon>Pseudobacteriovorax</taxon>
    </lineage>
</organism>
<evidence type="ECO:0000313" key="2">
    <source>
        <dbReference type="Proteomes" id="UP000192907"/>
    </source>
</evidence>
<evidence type="ECO:0000313" key="1">
    <source>
        <dbReference type="EMBL" id="SMF50056.1"/>
    </source>
</evidence>
<dbReference type="InterPro" id="IPR009003">
    <property type="entry name" value="Peptidase_S1_PA"/>
</dbReference>
<accession>A0A1Y6CE69</accession>
<keyword evidence="2" id="KW-1185">Reference proteome</keyword>
<name>A0A1Y6CE69_9BACT</name>
<dbReference type="RefSeq" id="WP_143478222.1">
    <property type="nucleotide sequence ID" value="NZ_FWZT01000015.1"/>
</dbReference>
<protein>
    <submittedName>
        <fullName evidence="1">V8-like Glu-specific endopeptidase</fullName>
    </submittedName>
</protein>
<reference evidence="2" key="1">
    <citation type="submission" date="2017-04" db="EMBL/GenBank/DDBJ databases">
        <authorList>
            <person name="Varghese N."/>
            <person name="Submissions S."/>
        </authorList>
    </citation>
    <scope>NUCLEOTIDE SEQUENCE [LARGE SCALE GENOMIC DNA]</scope>
    <source>
        <strain evidence="2">RKEM611</strain>
    </source>
</reference>
<dbReference type="EMBL" id="FWZT01000015">
    <property type="protein sequence ID" value="SMF50056.1"/>
    <property type="molecule type" value="Genomic_DNA"/>
</dbReference>
<dbReference type="Pfam" id="PF13365">
    <property type="entry name" value="Trypsin_2"/>
    <property type="match status" value="1"/>
</dbReference>
<dbReference type="SUPFAM" id="SSF50494">
    <property type="entry name" value="Trypsin-like serine proteases"/>
    <property type="match status" value="1"/>
</dbReference>
<dbReference type="STRING" id="1513793.SAMN06296036_115151"/>